<evidence type="ECO:0000313" key="4">
    <source>
        <dbReference type="EMBL" id="CRL24940.1"/>
    </source>
</evidence>
<dbReference type="SUPFAM" id="SSF81383">
    <property type="entry name" value="F-box domain"/>
    <property type="match status" value="1"/>
</dbReference>
<dbReference type="Proteomes" id="UP000053732">
    <property type="component" value="Unassembled WGS sequence"/>
</dbReference>
<accession>A0A0G4PF96</accession>
<protein>
    <submittedName>
        <fullName evidence="4">Cyclin-like F-box</fullName>
    </submittedName>
</protein>
<evidence type="ECO:0000256" key="1">
    <source>
        <dbReference type="SAM" id="MobiDB-lite"/>
    </source>
</evidence>
<dbReference type="AlphaFoldDB" id="A0A0G4PF96"/>
<feature type="compositionally biased region" description="Polar residues" evidence="1">
    <location>
        <begin position="1"/>
        <end position="10"/>
    </location>
</feature>
<gene>
    <name evidence="4" type="ORF">PCAMFM013_S013g000183</name>
</gene>
<keyword evidence="2" id="KW-0812">Transmembrane</keyword>
<organism evidence="4 5">
    <name type="scientific">Penicillium camemberti (strain FM 013)</name>
    <dbReference type="NCBI Taxonomy" id="1429867"/>
    <lineage>
        <taxon>Eukaryota</taxon>
        <taxon>Fungi</taxon>
        <taxon>Dikarya</taxon>
        <taxon>Ascomycota</taxon>
        <taxon>Pezizomycotina</taxon>
        <taxon>Eurotiomycetes</taxon>
        <taxon>Eurotiomycetidae</taxon>
        <taxon>Eurotiales</taxon>
        <taxon>Aspergillaceae</taxon>
        <taxon>Penicillium</taxon>
    </lineage>
</organism>
<name>A0A0G4PF96_PENC3</name>
<dbReference type="STRING" id="1429867.A0A0G4PF96"/>
<feature type="transmembrane region" description="Helical" evidence="2">
    <location>
        <begin position="161"/>
        <end position="181"/>
    </location>
</feature>
<sequence length="200" mass="23424">MYTIQLQATASEHKSKKMESPRFPSRSESTSANLMTLPSELHLQISTYLSYPDALALKHSSRHFYSIVFTGVRLKVDWLIDRFEHKLECPMEKCSFSTDESFCNGRVCGIMERRRWHLECRRVKGGCLLVNGQTCRTDLMPGWFRMRTQGKRRAVKVMESWGHEALMIGIMAVLLNLLWHFSQRTWYLDSRLRGHYTTID</sequence>
<feature type="region of interest" description="Disordered" evidence="1">
    <location>
        <begin position="1"/>
        <end position="30"/>
    </location>
</feature>
<dbReference type="InterPro" id="IPR001810">
    <property type="entry name" value="F-box_dom"/>
</dbReference>
<keyword evidence="5" id="KW-1185">Reference proteome</keyword>
<reference evidence="4 5" key="1">
    <citation type="journal article" date="2014" name="Nat. Commun.">
        <title>Multiple recent horizontal transfers of a large genomic region in cheese making fungi.</title>
        <authorList>
            <person name="Cheeseman K."/>
            <person name="Ropars J."/>
            <person name="Renault P."/>
            <person name="Dupont J."/>
            <person name="Gouzy J."/>
            <person name="Branca A."/>
            <person name="Abraham A.L."/>
            <person name="Ceppi M."/>
            <person name="Conseiller E."/>
            <person name="Debuchy R."/>
            <person name="Malagnac F."/>
            <person name="Goarin A."/>
            <person name="Silar P."/>
            <person name="Lacoste S."/>
            <person name="Sallet E."/>
            <person name="Bensimon A."/>
            <person name="Giraud T."/>
            <person name="Brygoo Y."/>
        </authorList>
    </citation>
    <scope>NUCLEOTIDE SEQUENCE [LARGE SCALE GENOMIC DNA]</scope>
    <source>
        <strain evidence="5">FM 013</strain>
    </source>
</reference>
<evidence type="ECO:0000313" key="5">
    <source>
        <dbReference type="Proteomes" id="UP000053732"/>
    </source>
</evidence>
<feature type="domain" description="F-box" evidence="3">
    <location>
        <begin position="31"/>
        <end position="83"/>
    </location>
</feature>
<dbReference type="PROSITE" id="PS50181">
    <property type="entry name" value="FBOX"/>
    <property type="match status" value="1"/>
</dbReference>
<keyword evidence="2" id="KW-1133">Transmembrane helix</keyword>
<feature type="compositionally biased region" description="Basic and acidic residues" evidence="1">
    <location>
        <begin position="11"/>
        <end position="20"/>
    </location>
</feature>
<dbReference type="InterPro" id="IPR036047">
    <property type="entry name" value="F-box-like_dom_sf"/>
</dbReference>
<evidence type="ECO:0000259" key="3">
    <source>
        <dbReference type="PROSITE" id="PS50181"/>
    </source>
</evidence>
<dbReference type="EMBL" id="HG793146">
    <property type="protein sequence ID" value="CRL24940.1"/>
    <property type="molecule type" value="Genomic_DNA"/>
</dbReference>
<evidence type="ECO:0000256" key="2">
    <source>
        <dbReference type="SAM" id="Phobius"/>
    </source>
</evidence>
<keyword evidence="2" id="KW-0472">Membrane</keyword>
<proteinExistence type="predicted"/>